<evidence type="ECO:0000313" key="2">
    <source>
        <dbReference type="EMBL" id="GAA4286163.1"/>
    </source>
</evidence>
<gene>
    <name evidence="2" type="ORF">GCM10022262_05220</name>
</gene>
<evidence type="ECO:0000256" key="1">
    <source>
        <dbReference type="SAM" id="Coils"/>
    </source>
</evidence>
<comment type="caution">
    <text evidence="2">The sequence shown here is derived from an EMBL/GenBank/DDBJ whole genome shotgun (WGS) entry which is preliminary data.</text>
</comment>
<sequence length="63" mass="7180">MTTEPREFYYNLSTGEVEEGKVHGATNRMGPYASAEEAAQALARAEVRNEKWAEEDEAWEDEQ</sequence>
<evidence type="ECO:0008006" key="4">
    <source>
        <dbReference type="Google" id="ProtNLM"/>
    </source>
</evidence>
<keyword evidence="1" id="KW-0175">Coiled coil</keyword>
<dbReference type="RefSeq" id="WP_345037335.1">
    <property type="nucleotide sequence ID" value="NZ_BAABBA010000002.1"/>
</dbReference>
<reference evidence="3" key="1">
    <citation type="journal article" date="2019" name="Int. J. Syst. Evol. Microbiol.">
        <title>The Global Catalogue of Microorganisms (GCM) 10K type strain sequencing project: providing services to taxonomists for standard genome sequencing and annotation.</title>
        <authorList>
            <consortium name="The Broad Institute Genomics Platform"/>
            <consortium name="The Broad Institute Genome Sequencing Center for Infectious Disease"/>
            <person name="Wu L."/>
            <person name="Ma J."/>
        </authorList>
    </citation>
    <scope>NUCLEOTIDE SEQUENCE [LARGE SCALE GENOMIC DNA]</scope>
    <source>
        <strain evidence="3">JCM 17459</strain>
    </source>
</reference>
<keyword evidence="3" id="KW-1185">Reference proteome</keyword>
<evidence type="ECO:0000313" key="3">
    <source>
        <dbReference type="Proteomes" id="UP001499841"/>
    </source>
</evidence>
<feature type="coiled-coil region" evidence="1">
    <location>
        <begin position="35"/>
        <end position="62"/>
    </location>
</feature>
<organism evidence="2 3">
    <name type="scientific">Georgenia daeguensis</name>
    <dbReference type="NCBI Taxonomy" id="908355"/>
    <lineage>
        <taxon>Bacteria</taxon>
        <taxon>Bacillati</taxon>
        <taxon>Actinomycetota</taxon>
        <taxon>Actinomycetes</taxon>
        <taxon>Micrococcales</taxon>
        <taxon>Bogoriellaceae</taxon>
        <taxon>Georgenia</taxon>
    </lineage>
</organism>
<protein>
    <recommendedName>
        <fullName evidence="4">SPOR domain-containing protein</fullName>
    </recommendedName>
</protein>
<proteinExistence type="predicted"/>
<dbReference type="Proteomes" id="UP001499841">
    <property type="component" value="Unassembled WGS sequence"/>
</dbReference>
<name>A0ABP8EQF3_9MICO</name>
<accession>A0ABP8EQF3</accession>
<dbReference type="EMBL" id="BAABBA010000002">
    <property type="protein sequence ID" value="GAA4286163.1"/>
    <property type="molecule type" value="Genomic_DNA"/>
</dbReference>